<keyword evidence="2 5" id="KW-0540">Nuclease</keyword>
<evidence type="ECO:0000259" key="8">
    <source>
        <dbReference type="Pfam" id="PF13742"/>
    </source>
</evidence>
<evidence type="ECO:0000256" key="3">
    <source>
        <dbReference type="ARBA" id="ARBA00022801"/>
    </source>
</evidence>
<evidence type="ECO:0000259" key="7">
    <source>
        <dbReference type="Pfam" id="PF02601"/>
    </source>
</evidence>
<comment type="function">
    <text evidence="5">Bidirectionally degrades single-stranded DNA into large acid-insoluble oligonucleotides, which are then degraded further into small acid-soluble oligonucleotides.</text>
</comment>
<dbReference type="InterPro" id="IPR025824">
    <property type="entry name" value="OB-fold_nuc-bd_dom"/>
</dbReference>
<organism evidence="9 10">
    <name type="scientific">Fructilactobacillus florum DSM 22689 = JCM 16035</name>
    <dbReference type="NCBI Taxonomy" id="1423745"/>
    <lineage>
        <taxon>Bacteria</taxon>
        <taxon>Bacillati</taxon>
        <taxon>Bacillota</taxon>
        <taxon>Bacilli</taxon>
        <taxon>Lactobacillales</taxon>
        <taxon>Lactobacillaceae</taxon>
        <taxon>Fructilactobacillus</taxon>
    </lineage>
</organism>
<accession>A0A0R2CKB8</accession>
<keyword evidence="3 5" id="KW-0378">Hydrolase</keyword>
<protein>
    <recommendedName>
        <fullName evidence="5">Exodeoxyribonuclease 7 large subunit</fullName>
        <ecNumber evidence="5">3.1.11.6</ecNumber>
    </recommendedName>
    <alternativeName>
        <fullName evidence="5">Exodeoxyribonuclease VII large subunit</fullName>
        <shortName evidence="5">Exonuclease VII large subunit</shortName>
    </alternativeName>
</protein>
<dbReference type="PANTHER" id="PTHR30008">
    <property type="entry name" value="EXODEOXYRIBONUCLEASE 7 LARGE SUBUNIT"/>
    <property type="match status" value="1"/>
</dbReference>
<dbReference type="GO" id="GO:0005737">
    <property type="term" value="C:cytoplasm"/>
    <property type="evidence" value="ECO:0007669"/>
    <property type="project" value="UniProtKB-SubCell"/>
</dbReference>
<dbReference type="EMBL" id="AYZI01000003">
    <property type="protein sequence ID" value="KRM91797.1"/>
    <property type="molecule type" value="Genomic_DNA"/>
</dbReference>
<dbReference type="Pfam" id="PF13742">
    <property type="entry name" value="tRNA_anti_2"/>
    <property type="match status" value="1"/>
</dbReference>
<dbReference type="Proteomes" id="UP000051586">
    <property type="component" value="Unassembled WGS sequence"/>
</dbReference>
<evidence type="ECO:0000256" key="2">
    <source>
        <dbReference type="ARBA" id="ARBA00022722"/>
    </source>
</evidence>
<dbReference type="HAMAP" id="MF_00378">
    <property type="entry name" value="Exonuc_7_L"/>
    <property type="match status" value="1"/>
</dbReference>
<dbReference type="GO" id="GO:0006308">
    <property type="term" value="P:DNA catabolic process"/>
    <property type="evidence" value="ECO:0007669"/>
    <property type="project" value="UniProtKB-UniRule"/>
</dbReference>
<dbReference type="PANTHER" id="PTHR30008:SF0">
    <property type="entry name" value="EXODEOXYRIBONUCLEASE 7 LARGE SUBUNIT"/>
    <property type="match status" value="1"/>
</dbReference>
<evidence type="ECO:0000313" key="10">
    <source>
        <dbReference type="Proteomes" id="UP000051586"/>
    </source>
</evidence>
<comment type="catalytic activity">
    <reaction evidence="5 6">
        <text>Exonucleolytic cleavage in either 5'- to 3'- or 3'- to 5'-direction to yield nucleoside 5'-phosphates.</text>
        <dbReference type="EC" id="3.1.11.6"/>
    </reaction>
</comment>
<sequence length="448" mass="50424">MAHEYLTVSALNQYIKQKFEQDPYLHRVYLIGEISNWRKRPGHQYFSLKDSQAVISAVMWKGAFSKIKFQPEEGMKVLVTGRVSTFERSGQYQIYLDSMEPDGVGNLYAAYVQLKRKLEQAGLFAQSHKQPLPAYPKRIAVVTSESGAVIRDIIDAVRKRDPLIQVVLFPAAVQGDQAAATIAKQIERVNQAGTFDTLIIGRGGGSIEDLWPFNEEVVAQAIFASRVPVISSVGHQTDNTIADLVADVRASTPTQAGVLASPVLLDVLAQIRTKRQQLDNLINSVVQLHQQRLEQVKKSYVLQHPERLYEGYVQQRDLLLEKLSQSFQTDFSKRVDSLNQLVNNLRSVSPEPACQMQAEHLDNLQQNLTQGIIRQVERSEVRLNNQQRALHHLSPLKVMQRGYSLVRDQQQRLVKSVKQLEPGAPLQINFSDGTVSAVVKEINSKKVD</sequence>
<dbReference type="AlphaFoldDB" id="A0A0R2CKB8"/>
<comment type="caution">
    <text evidence="9">The sequence shown here is derived from an EMBL/GenBank/DDBJ whole genome shotgun (WGS) entry which is preliminary data.</text>
</comment>
<evidence type="ECO:0000256" key="4">
    <source>
        <dbReference type="ARBA" id="ARBA00022839"/>
    </source>
</evidence>
<keyword evidence="1 5" id="KW-0963">Cytoplasm</keyword>
<dbReference type="NCBIfam" id="TIGR00237">
    <property type="entry name" value="xseA"/>
    <property type="match status" value="1"/>
</dbReference>
<dbReference type="RefSeq" id="WP_009166791.1">
    <property type="nucleotide sequence ID" value="NZ_AYZI01000003.1"/>
</dbReference>
<dbReference type="GO" id="GO:0008855">
    <property type="term" value="F:exodeoxyribonuclease VII activity"/>
    <property type="evidence" value="ECO:0007669"/>
    <property type="project" value="UniProtKB-UniRule"/>
</dbReference>
<reference evidence="9 10" key="1">
    <citation type="journal article" date="2015" name="Genome Announc.">
        <title>Expanding the biotechnology potential of lactobacilli through comparative genomics of 213 strains and associated genera.</title>
        <authorList>
            <person name="Sun Z."/>
            <person name="Harris H.M."/>
            <person name="McCann A."/>
            <person name="Guo C."/>
            <person name="Argimon S."/>
            <person name="Zhang W."/>
            <person name="Yang X."/>
            <person name="Jeffery I.B."/>
            <person name="Cooney J.C."/>
            <person name="Kagawa T.F."/>
            <person name="Liu W."/>
            <person name="Song Y."/>
            <person name="Salvetti E."/>
            <person name="Wrobel A."/>
            <person name="Rasinkangas P."/>
            <person name="Parkhill J."/>
            <person name="Rea M.C."/>
            <person name="O'Sullivan O."/>
            <person name="Ritari J."/>
            <person name="Douillard F.P."/>
            <person name="Paul Ross R."/>
            <person name="Yang R."/>
            <person name="Briner A.E."/>
            <person name="Felis G.E."/>
            <person name="de Vos W.M."/>
            <person name="Barrangou R."/>
            <person name="Klaenhammer T.R."/>
            <person name="Caufield P.W."/>
            <person name="Cui Y."/>
            <person name="Zhang H."/>
            <person name="O'Toole P.W."/>
        </authorList>
    </citation>
    <scope>NUCLEOTIDE SEQUENCE [LARGE SCALE GENOMIC DNA]</scope>
    <source>
        <strain evidence="9 10">DSM 22689</strain>
    </source>
</reference>
<evidence type="ECO:0000256" key="5">
    <source>
        <dbReference type="HAMAP-Rule" id="MF_00378"/>
    </source>
</evidence>
<dbReference type="GO" id="GO:0009318">
    <property type="term" value="C:exodeoxyribonuclease VII complex"/>
    <property type="evidence" value="ECO:0007669"/>
    <property type="project" value="UniProtKB-UniRule"/>
</dbReference>
<evidence type="ECO:0000313" key="9">
    <source>
        <dbReference type="EMBL" id="KRM91797.1"/>
    </source>
</evidence>
<comment type="subunit">
    <text evidence="5">Heterooligomer composed of large and small subunits.</text>
</comment>
<evidence type="ECO:0000256" key="1">
    <source>
        <dbReference type="ARBA" id="ARBA00022490"/>
    </source>
</evidence>
<name>A0A0R2CKB8_9LACO</name>
<dbReference type="EC" id="3.1.11.6" evidence="5"/>
<dbReference type="Pfam" id="PF02601">
    <property type="entry name" value="Exonuc_VII_L"/>
    <property type="match status" value="1"/>
</dbReference>
<comment type="subcellular location">
    <subcellularLocation>
        <location evidence="5 6">Cytoplasm</location>
    </subcellularLocation>
</comment>
<feature type="domain" description="OB-fold nucleic acid binding" evidence="8">
    <location>
        <begin position="6"/>
        <end position="100"/>
    </location>
</feature>
<dbReference type="InterPro" id="IPR003753">
    <property type="entry name" value="Exonuc_VII_L"/>
</dbReference>
<feature type="domain" description="Exonuclease VII large subunit C-terminal" evidence="7">
    <location>
        <begin position="123"/>
        <end position="437"/>
    </location>
</feature>
<dbReference type="InterPro" id="IPR020579">
    <property type="entry name" value="Exonuc_VII_lsu_C"/>
</dbReference>
<dbReference type="PATRIC" id="fig|1423745.4.peg.661"/>
<dbReference type="CDD" id="cd04489">
    <property type="entry name" value="ExoVII_LU_OBF"/>
    <property type="match status" value="1"/>
</dbReference>
<dbReference type="GO" id="GO:0003676">
    <property type="term" value="F:nucleic acid binding"/>
    <property type="evidence" value="ECO:0007669"/>
    <property type="project" value="InterPro"/>
</dbReference>
<keyword evidence="4 5" id="KW-0269">Exonuclease</keyword>
<proteinExistence type="inferred from homology"/>
<comment type="similarity">
    <text evidence="5 6">Belongs to the XseA family.</text>
</comment>
<gene>
    <name evidence="5" type="primary">xseA</name>
    <name evidence="9" type="ORF">FC87_GL000621</name>
</gene>
<evidence type="ECO:0000256" key="6">
    <source>
        <dbReference type="RuleBase" id="RU004355"/>
    </source>
</evidence>
<dbReference type="STRING" id="1423745.GCA_001311215_00099"/>